<reference evidence="1 2" key="1">
    <citation type="journal article" date="2017" name="Nat. Ecol. Evol.">
        <title>Scallop genome provides insights into evolution of bilaterian karyotype and development.</title>
        <authorList>
            <person name="Wang S."/>
            <person name="Zhang J."/>
            <person name="Jiao W."/>
            <person name="Li J."/>
            <person name="Xun X."/>
            <person name="Sun Y."/>
            <person name="Guo X."/>
            <person name="Huan P."/>
            <person name="Dong B."/>
            <person name="Zhang L."/>
            <person name="Hu X."/>
            <person name="Sun X."/>
            <person name="Wang J."/>
            <person name="Zhao C."/>
            <person name="Wang Y."/>
            <person name="Wang D."/>
            <person name="Huang X."/>
            <person name="Wang R."/>
            <person name="Lv J."/>
            <person name="Li Y."/>
            <person name="Zhang Z."/>
            <person name="Liu B."/>
            <person name="Lu W."/>
            <person name="Hui Y."/>
            <person name="Liang J."/>
            <person name="Zhou Z."/>
            <person name="Hou R."/>
            <person name="Li X."/>
            <person name="Liu Y."/>
            <person name="Li H."/>
            <person name="Ning X."/>
            <person name="Lin Y."/>
            <person name="Zhao L."/>
            <person name="Xing Q."/>
            <person name="Dou J."/>
            <person name="Li Y."/>
            <person name="Mao J."/>
            <person name="Guo H."/>
            <person name="Dou H."/>
            <person name="Li T."/>
            <person name="Mu C."/>
            <person name="Jiang W."/>
            <person name="Fu Q."/>
            <person name="Fu X."/>
            <person name="Miao Y."/>
            <person name="Liu J."/>
            <person name="Yu Q."/>
            <person name="Li R."/>
            <person name="Liao H."/>
            <person name="Li X."/>
            <person name="Kong Y."/>
            <person name="Jiang Z."/>
            <person name="Chourrout D."/>
            <person name="Li R."/>
            <person name="Bao Z."/>
        </authorList>
    </citation>
    <scope>NUCLEOTIDE SEQUENCE [LARGE SCALE GENOMIC DNA]</scope>
    <source>
        <strain evidence="1 2">PY_sf001</strain>
    </source>
</reference>
<name>A0A210PTW7_MIZYE</name>
<proteinExistence type="predicted"/>
<evidence type="ECO:0000313" key="2">
    <source>
        <dbReference type="Proteomes" id="UP000242188"/>
    </source>
</evidence>
<accession>A0A210PTW7</accession>
<protein>
    <submittedName>
        <fullName evidence="1">Uncharacterized protein</fullName>
    </submittedName>
</protein>
<dbReference type="Proteomes" id="UP000242188">
    <property type="component" value="Unassembled WGS sequence"/>
</dbReference>
<organism evidence="1 2">
    <name type="scientific">Mizuhopecten yessoensis</name>
    <name type="common">Japanese scallop</name>
    <name type="synonym">Patinopecten yessoensis</name>
    <dbReference type="NCBI Taxonomy" id="6573"/>
    <lineage>
        <taxon>Eukaryota</taxon>
        <taxon>Metazoa</taxon>
        <taxon>Spiralia</taxon>
        <taxon>Lophotrochozoa</taxon>
        <taxon>Mollusca</taxon>
        <taxon>Bivalvia</taxon>
        <taxon>Autobranchia</taxon>
        <taxon>Pteriomorphia</taxon>
        <taxon>Pectinida</taxon>
        <taxon>Pectinoidea</taxon>
        <taxon>Pectinidae</taxon>
        <taxon>Mizuhopecten</taxon>
    </lineage>
</organism>
<sequence length="111" mass="12426">MIQQFSNPDVVDATTFNMTHVLPSGQEEKGSGDGVFRDCITGFRTEFIDQCCVGNRKKIPVISHDCQTKHWTAVARIILKGYQCLMYFPAFLSASVIAKAMHFKHVSNNIS</sequence>
<comment type="caution">
    <text evidence="1">The sequence shown here is derived from an EMBL/GenBank/DDBJ whole genome shotgun (WGS) entry which is preliminary data.</text>
</comment>
<dbReference type="AlphaFoldDB" id="A0A210PTW7"/>
<evidence type="ECO:0000313" key="1">
    <source>
        <dbReference type="EMBL" id="OWF39902.1"/>
    </source>
</evidence>
<gene>
    <name evidence="1" type="ORF">KP79_PYT02306</name>
</gene>
<keyword evidence="2" id="KW-1185">Reference proteome</keyword>
<dbReference type="EMBL" id="NEDP02005499">
    <property type="protein sequence ID" value="OWF39902.1"/>
    <property type="molecule type" value="Genomic_DNA"/>
</dbReference>